<name>A0ABN6EHD9_9BACT</name>
<dbReference type="InterPro" id="IPR050563">
    <property type="entry name" value="4-hydroxybenzoyl-CoA_TE"/>
</dbReference>
<dbReference type="SUPFAM" id="SSF54637">
    <property type="entry name" value="Thioesterase/thiol ester dehydrase-isomerase"/>
    <property type="match status" value="1"/>
</dbReference>
<dbReference type="InterPro" id="IPR029069">
    <property type="entry name" value="HotDog_dom_sf"/>
</dbReference>
<dbReference type="Gene3D" id="3.10.129.10">
    <property type="entry name" value="Hotdog Thioesterase"/>
    <property type="match status" value="1"/>
</dbReference>
<evidence type="ECO:0000313" key="3">
    <source>
        <dbReference type="EMBL" id="BCS85312.1"/>
    </source>
</evidence>
<dbReference type="CDD" id="cd00586">
    <property type="entry name" value="4HBT"/>
    <property type="match status" value="1"/>
</dbReference>
<protein>
    <submittedName>
        <fullName evidence="3">Thioesterase</fullName>
    </submittedName>
</protein>
<reference evidence="3 4" key="1">
    <citation type="journal article" date="2022" name="Int. J. Syst. Evol. Microbiol.">
        <title>Prevotella herbatica sp. nov., a plant polysaccharide-decomposing anaerobic bacterium isolated from a methanogenic reactor.</title>
        <authorList>
            <person name="Uek A."/>
            <person name="Tonouchi A."/>
            <person name="Kaku N."/>
            <person name="Ueki K."/>
        </authorList>
    </citation>
    <scope>NUCLEOTIDE SEQUENCE [LARGE SCALE GENOMIC DNA]</scope>
    <source>
        <strain evidence="3 4">WR041</strain>
    </source>
</reference>
<accession>A0ABN6EHD9</accession>
<gene>
    <name evidence="3" type="ORF">prwr041_12050</name>
</gene>
<organism evidence="3 4">
    <name type="scientific">Prevotella herbatica</name>
    <dbReference type="NCBI Taxonomy" id="2801997"/>
    <lineage>
        <taxon>Bacteria</taxon>
        <taxon>Pseudomonadati</taxon>
        <taxon>Bacteroidota</taxon>
        <taxon>Bacteroidia</taxon>
        <taxon>Bacteroidales</taxon>
        <taxon>Prevotellaceae</taxon>
        <taxon>Prevotella</taxon>
    </lineage>
</organism>
<dbReference type="Proteomes" id="UP001319045">
    <property type="component" value="Chromosome"/>
</dbReference>
<dbReference type="Pfam" id="PF13279">
    <property type="entry name" value="4HBT_2"/>
    <property type="match status" value="1"/>
</dbReference>
<dbReference type="EMBL" id="AP024484">
    <property type="protein sequence ID" value="BCS85312.1"/>
    <property type="molecule type" value="Genomic_DNA"/>
</dbReference>
<dbReference type="PIRSF" id="PIRSF003230">
    <property type="entry name" value="YbgC"/>
    <property type="match status" value="1"/>
</dbReference>
<comment type="similarity">
    <text evidence="1">Belongs to the 4-hydroxybenzoyl-CoA thioesterase family.</text>
</comment>
<dbReference type="PANTHER" id="PTHR31793">
    <property type="entry name" value="4-HYDROXYBENZOYL-COA THIOESTERASE FAMILY MEMBER"/>
    <property type="match status" value="1"/>
</dbReference>
<keyword evidence="2" id="KW-0378">Hydrolase</keyword>
<sequence length="137" mass="15994">MKYIFETRMEVRDYECDIEGIVNNANYLHYTEHTRHRFLKSTGLSFAKMHEQGVDAVVARMNLSFKTPLKCDDEIISRMGLKKEGVRYIFTHDLFRASDERLSFHATVELVCLINGRLGNSEDYDKAFKPFMEGDND</sequence>
<evidence type="ECO:0000313" key="4">
    <source>
        <dbReference type="Proteomes" id="UP001319045"/>
    </source>
</evidence>
<keyword evidence="4" id="KW-1185">Reference proteome</keyword>
<evidence type="ECO:0000256" key="1">
    <source>
        <dbReference type="ARBA" id="ARBA00005953"/>
    </source>
</evidence>
<evidence type="ECO:0000256" key="2">
    <source>
        <dbReference type="ARBA" id="ARBA00022801"/>
    </source>
</evidence>
<proteinExistence type="inferred from homology"/>
<dbReference type="InterPro" id="IPR006684">
    <property type="entry name" value="YbgC/YbaW"/>
</dbReference>
<dbReference type="PANTHER" id="PTHR31793:SF27">
    <property type="entry name" value="NOVEL THIOESTERASE SUPERFAMILY DOMAIN AND SAPOSIN A-TYPE DOMAIN CONTAINING PROTEIN (0610012H03RIK)"/>
    <property type="match status" value="1"/>
</dbReference>